<sequence length="390" mass="45178">MVTKRFNVILLILCICCVALYTNYGTFTVSEEDPVDIEDIEVYHPSLSENSWLADTNKDHKAIYSQLKPVQWYKDNWKEKADCPYPSYVHKKYEKLSWFPLFLHHQMKVNLSAIPPKQYKEGCTRFWHAQPQTDFGELPHRKLTWKEQKPPPNYVRPNCSFGQGTKPWTRCSRKHQELWSLLDQSGIIYFARSGSELGVIRNGTYLSHDGDMDVYVDYPPEKFIKLIGDKLTPRPYGDQSIGSVKAETHWDVPGCPKLNMVFNDWMVNQMAFTKPLPTHKDLCTCYLQASKMACHKDAKDRMFVHYGPSWFVPLNAKYGDMPWRARGTTIQTKLAKMASIDGIIYEEAVIKLDPKLQYTKYDMEMTLAQNNVLHASIVTKYSTCVHGTFC</sequence>
<feature type="signal peptide" evidence="1">
    <location>
        <begin position="1"/>
        <end position="19"/>
    </location>
</feature>
<feature type="chain" id="PRO_5029828402" description="Cnidarian restricted protein" evidence="1">
    <location>
        <begin position="20"/>
        <end position="390"/>
    </location>
</feature>
<evidence type="ECO:0000313" key="2">
    <source>
        <dbReference type="EnsemblMetazoa" id="CLYHEMP020670.1"/>
    </source>
</evidence>
<keyword evidence="1" id="KW-0732">Signal</keyword>
<dbReference type="RefSeq" id="XP_066915058.1">
    <property type="nucleotide sequence ID" value="XM_067058957.1"/>
</dbReference>
<accession>A0A7M5XB47</accession>
<keyword evidence="3" id="KW-1185">Reference proteome</keyword>
<name>A0A7M5XB47_9CNID</name>
<dbReference type="Proteomes" id="UP000594262">
    <property type="component" value="Unplaced"/>
</dbReference>
<proteinExistence type="predicted"/>
<evidence type="ECO:0000313" key="3">
    <source>
        <dbReference type="Proteomes" id="UP000594262"/>
    </source>
</evidence>
<organism evidence="2 3">
    <name type="scientific">Clytia hemisphaerica</name>
    <dbReference type="NCBI Taxonomy" id="252671"/>
    <lineage>
        <taxon>Eukaryota</taxon>
        <taxon>Metazoa</taxon>
        <taxon>Cnidaria</taxon>
        <taxon>Hydrozoa</taxon>
        <taxon>Hydroidolina</taxon>
        <taxon>Leptothecata</taxon>
        <taxon>Obeliida</taxon>
        <taxon>Clytiidae</taxon>
        <taxon>Clytia</taxon>
    </lineage>
</organism>
<reference evidence="2" key="1">
    <citation type="submission" date="2021-01" db="UniProtKB">
        <authorList>
            <consortium name="EnsemblMetazoa"/>
        </authorList>
    </citation>
    <scope>IDENTIFICATION</scope>
</reference>
<dbReference type="AlphaFoldDB" id="A0A7M5XB47"/>
<evidence type="ECO:0008006" key="4">
    <source>
        <dbReference type="Google" id="ProtNLM"/>
    </source>
</evidence>
<protein>
    <recommendedName>
        <fullName evidence="4">Cnidarian restricted protein</fullName>
    </recommendedName>
</protein>
<evidence type="ECO:0000256" key="1">
    <source>
        <dbReference type="SAM" id="SignalP"/>
    </source>
</evidence>
<dbReference type="EnsemblMetazoa" id="CLYHEMT020670.1">
    <property type="protein sequence ID" value="CLYHEMP020670.1"/>
    <property type="gene ID" value="CLYHEMG020670"/>
</dbReference>
<dbReference type="GeneID" id="136802235"/>